<keyword evidence="3" id="KW-1185">Reference proteome</keyword>
<reference evidence="3" key="1">
    <citation type="submission" date="2016-10" db="EMBL/GenBank/DDBJ databases">
        <authorList>
            <person name="Varghese N."/>
            <person name="Submissions S."/>
        </authorList>
    </citation>
    <scope>NUCLEOTIDE SEQUENCE [LARGE SCALE GENOMIC DNA]</scope>
    <source>
        <strain evidence="3">CGMCC 1.10118</strain>
    </source>
</reference>
<evidence type="ECO:0000256" key="1">
    <source>
        <dbReference type="SAM" id="MobiDB-lite"/>
    </source>
</evidence>
<dbReference type="OrthoDB" id="374731at2157"/>
<organism evidence="2 3">
    <name type="scientific">Halobellus clavatus</name>
    <dbReference type="NCBI Taxonomy" id="660517"/>
    <lineage>
        <taxon>Archaea</taxon>
        <taxon>Methanobacteriati</taxon>
        <taxon>Methanobacteriota</taxon>
        <taxon>Stenosarchaea group</taxon>
        <taxon>Halobacteria</taxon>
        <taxon>Halobacteriales</taxon>
        <taxon>Haloferacaceae</taxon>
        <taxon>Halobellus</taxon>
    </lineage>
</organism>
<dbReference type="Proteomes" id="UP000199170">
    <property type="component" value="Unassembled WGS sequence"/>
</dbReference>
<dbReference type="RefSeq" id="WP_139175789.1">
    <property type="nucleotide sequence ID" value="NZ_FNPB01000011.1"/>
</dbReference>
<dbReference type="AlphaFoldDB" id="A0A1H3IVK3"/>
<evidence type="ECO:0000313" key="2">
    <source>
        <dbReference type="EMBL" id="SDY31760.1"/>
    </source>
</evidence>
<feature type="region of interest" description="Disordered" evidence="1">
    <location>
        <begin position="77"/>
        <end position="117"/>
    </location>
</feature>
<sequence length="117" mass="12543">MTPSITDPGSHPQLQWLIRGSPAITLTEALHNAIPVEVLDNTIVDADAYYHVATDTIIVVQFDTVQTVLERDGAPLRCPHDNDPASCPSCATQGDTTDCDSLDSTDHHPHDPSPACS</sequence>
<name>A0A1H3IVK3_9EURY</name>
<accession>A0A1H3IVK3</accession>
<protein>
    <submittedName>
        <fullName evidence="2">Uncharacterized protein</fullName>
    </submittedName>
</protein>
<dbReference type="STRING" id="660517.SAMN04487946_11122"/>
<dbReference type="EMBL" id="FNPB01000011">
    <property type="protein sequence ID" value="SDY31760.1"/>
    <property type="molecule type" value="Genomic_DNA"/>
</dbReference>
<gene>
    <name evidence="2" type="ORF">SAMN04487946_11122</name>
</gene>
<evidence type="ECO:0000313" key="3">
    <source>
        <dbReference type="Proteomes" id="UP000199170"/>
    </source>
</evidence>
<proteinExistence type="predicted"/>